<proteinExistence type="predicted"/>
<name>A0ABU1HMX5_9MICO</name>
<dbReference type="EMBL" id="JAVIZQ010000001">
    <property type="protein sequence ID" value="MDR6141393.1"/>
    <property type="molecule type" value="Genomic_DNA"/>
</dbReference>
<comment type="caution">
    <text evidence="1">The sequence shown here is derived from an EMBL/GenBank/DDBJ whole genome shotgun (WGS) entry which is preliminary data.</text>
</comment>
<organism evidence="1 2">
    <name type="scientific">Microbacterium foliorum</name>
    <dbReference type="NCBI Taxonomy" id="104336"/>
    <lineage>
        <taxon>Bacteria</taxon>
        <taxon>Bacillati</taxon>
        <taxon>Actinomycetota</taxon>
        <taxon>Actinomycetes</taxon>
        <taxon>Micrococcales</taxon>
        <taxon>Microbacteriaceae</taxon>
        <taxon>Microbacterium</taxon>
    </lineage>
</organism>
<keyword evidence="2" id="KW-1185">Reference proteome</keyword>
<sequence length="222" mass="24430">MSNVWDAFGDDETSARRIAEWLLVETVGDLEHRCRDGATAYDRLGISAVLRRLLTDRHKILHPAIARLALPKPVFHFTPYKKPYEHPEAKLRIAIAFGNPSEEPRTHSGNLEAFLASVAAYSFGEPVSVKDVIRQFAHTYGGVHLGKPGSPFERSVQRAGAVMPYAVAGWSKSLVGIATVTLDAIKPIANDLKASPYPPPKLLGSIPSNAQLEAMREQRRLD</sequence>
<evidence type="ECO:0000313" key="1">
    <source>
        <dbReference type="EMBL" id="MDR6141393.1"/>
    </source>
</evidence>
<evidence type="ECO:0000313" key="2">
    <source>
        <dbReference type="Proteomes" id="UP001249291"/>
    </source>
</evidence>
<dbReference type="RefSeq" id="WP_309688220.1">
    <property type="nucleotide sequence ID" value="NZ_JAVIZQ010000001.1"/>
</dbReference>
<protein>
    <submittedName>
        <fullName evidence="1">Uncharacterized protein</fullName>
    </submittedName>
</protein>
<gene>
    <name evidence="1" type="ORF">QE375_000947</name>
</gene>
<reference evidence="1 2" key="1">
    <citation type="submission" date="2023-08" db="EMBL/GenBank/DDBJ databases">
        <title>Functional and genomic diversity of the sorghum phyllosphere microbiome.</title>
        <authorList>
            <person name="Shade A."/>
        </authorList>
    </citation>
    <scope>NUCLEOTIDE SEQUENCE [LARGE SCALE GENOMIC DNA]</scope>
    <source>
        <strain evidence="1 2">SORGH_AS_0445</strain>
    </source>
</reference>
<accession>A0ABU1HMX5</accession>
<dbReference type="Proteomes" id="UP001249291">
    <property type="component" value="Unassembled WGS sequence"/>
</dbReference>